<dbReference type="Gene3D" id="2.30.29.30">
    <property type="entry name" value="Pleckstrin-homology domain (PH domain)/Phosphotyrosine-binding domain (PTB)"/>
    <property type="match status" value="1"/>
</dbReference>
<evidence type="ECO:0000256" key="3">
    <source>
        <dbReference type="ARBA" id="ARBA00022490"/>
    </source>
</evidence>
<reference evidence="5 6" key="1">
    <citation type="submission" date="2016-07" db="EMBL/GenBank/DDBJ databases">
        <title>Pervasive Adenine N6-methylation of Active Genes in Fungi.</title>
        <authorList>
            <consortium name="DOE Joint Genome Institute"/>
            <person name="Mondo S.J."/>
            <person name="Dannebaum R.O."/>
            <person name="Kuo R.C."/>
            <person name="Labutti K."/>
            <person name="Haridas S."/>
            <person name="Kuo A."/>
            <person name="Salamov A."/>
            <person name="Ahrendt S.R."/>
            <person name="Lipzen A."/>
            <person name="Sullivan W."/>
            <person name="Andreopoulos W.B."/>
            <person name="Clum A."/>
            <person name="Lindquist E."/>
            <person name="Daum C."/>
            <person name="Ramamoorthy G.K."/>
            <person name="Gryganskyi A."/>
            <person name="Culley D."/>
            <person name="Magnuson J.K."/>
            <person name="James T.Y."/>
            <person name="O'Malley M.A."/>
            <person name="Stajich J.E."/>
            <person name="Spatafora J.W."/>
            <person name="Visel A."/>
            <person name="Grigoriev I.V."/>
        </authorList>
    </citation>
    <scope>NUCLEOTIDE SEQUENCE [LARGE SCALE GENOMIC DNA]</scope>
    <source>
        <strain evidence="5 6">62-1032</strain>
    </source>
</reference>
<evidence type="ECO:0000256" key="1">
    <source>
        <dbReference type="ARBA" id="ARBA00004496"/>
    </source>
</evidence>
<comment type="caution">
    <text evidence="5">The sequence shown here is derived from an EMBL/GenBank/DDBJ whole genome shotgun (WGS) entry which is preliminary data.</text>
</comment>
<sequence length="119" mass="13406">MSVSSKADLVRSQLNLKNLRRHDPLIQEIMGSTPYVTVYYNMGADWVKTGIEGPMFLFSRSSTPRYGFFVLNRQGLEYVQEFLTPESDVKVEGDFILYEPHGEAGQSLLFLPLSLVLGG</sequence>
<keyword evidence="4" id="KW-0507">mRNA processing</keyword>
<evidence type="ECO:0000313" key="5">
    <source>
        <dbReference type="EMBL" id="ORY49742.1"/>
    </source>
</evidence>
<keyword evidence="3" id="KW-0963">Cytoplasm</keyword>
<evidence type="ECO:0000313" key="6">
    <source>
        <dbReference type="Proteomes" id="UP000193467"/>
    </source>
</evidence>
<dbReference type="InParanoid" id="A0A1Y2CRV6"/>
<dbReference type="InterPro" id="IPR011993">
    <property type="entry name" value="PH-like_dom_sf"/>
</dbReference>
<dbReference type="EMBL" id="MCGR01000111">
    <property type="protein sequence ID" value="ORY49742.1"/>
    <property type="molecule type" value="Genomic_DNA"/>
</dbReference>
<evidence type="ECO:0000256" key="2">
    <source>
        <dbReference type="ARBA" id="ARBA00008778"/>
    </source>
</evidence>
<dbReference type="PANTHER" id="PTHR16290">
    <property type="entry name" value="TRANSCRIPTION FACTOR SMIF DECAPPING ENZYME DCP1"/>
    <property type="match status" value="1"/>
</dbReference>
<protein>
    <submittedName>
        <fullName evidence="5">Uncharacterized protein</fullName>
    </submittedName>
</protein>
<comment type="subcellular location">
    <subcellularLocation>
        <location evidence="1">Cytoplasm</location>
    </subcellularLocation>
</comment>
<keyword evidence="6" id="KW-1185">Reference proteome</keyword>
<dbReference type="Pfam" id="PF06058">
    <property type="entry name" value="DCP1"/>
    <property type="match status" value="1"/>
</dbReference>
<dbReference type="GO" id="GO:0000290">
    <property type="term" value="P:deadenylation-dependent decapping of nuclear-transcribed mRNA"/>
    <property type="evidence" value="ECO:0007669"/>
    <property type="project" value="InterPro"/>
</dbReference>
<dbReference type="Proteomes" id="UP000193467">
    <property type="component" value="Unassembled WGS sequence"/>
</dbReference>
<dbReference type="AlphaFoldDB" id="A0A1Y2CRV6"/>
<dbReference type="GO" id="GO:0006397">
    <property type="term" value="P:mRNA processing"/>
    <property type="evidence" value="ECO:0007669"/>
    <property type="project" value="UniProtKB-KW"/>
</dbReference>
<dbReference type="GO" id="GO:0008047">
    <property type="term" value="F:enzyme activator activity"/>
    <property type="evidence" value="ECO:0007669"/>
    <property type="project" value="InterPro"/>
</dbReference>
<name>A0A1Y2CRV6_9BASI</name>
<evidence type="ECO:0000256" key="4">
    <source>
        <dbReference type="ARBA" id="ARBA00022664"/>
    </source>
</evidence>
<dbReference type="SUPFAM" id="SSF50729">
    <property type="entry name" value="PH domain-like"/>
    <property type="match status" value="1"/>
</dbReference>
<dbReference type="OrthoDB" id="440673at2759"/>
<dbReference type="GO" id="GO:0000932">
    <property type="term" value="C:P-body"/>
    <property type="evidence" value="ECO:0007669"/>
    <property type="project" value="TreeGrafter"/>
</dbReference>
<dbReference type="PANTHER" id="PTHR16290:SF0">
    <property type="entry name" value="DECAPPING PROTEIN 1, ISOFORM A"/>
    <property type="match status" value="1"/>
</dbReference>
<proteinExistence type="inferred from homology"/>
<dbReference type="STRING" id="106004.A0A1Y2CRV6"/>
<dbReference type="GO" id="GO:0003729">
    <property type="term" value="F:mRNA binding"/>
    <property type="evidence" value="ECO:0007669"/>
    <property type="project" value="TreeGrafter"/>
</dbReference>
<accession>A0A1Y2CRV6</accession>
<dbReference type="InterPro" id="IPR010334">
    <property type="entry name" value="Dcp1"/>
</dbReference>
<comment type="similarity">
    <text evidence="2">Belongs to the DCP1 family.</text>
</comment>
<dbReference type="GO" id="GO:0031087">
    <property type="term" value="P:deadenylation-independent decapping of nuclear-transcribed mRNA"/>
    <property type="evidence" value="ECO:0007669"/>
    <property type="project" value="TreeGrafter"/>
</dbReference>
<gene>
    <name evidence="5" type="ORF">BCR35DRAFT_272600</name>
</gene>
<organism evidence="5 6">
    <name type="scientific">Leucosporidium creatinivorum</name>
    <dbReference type="NCBI Taxonomy" id="106004"/>
    <lineage>
        <taxon>Eukaryota</taxon>
        <taxon>Fungi</taxon>
        <taxon>Dikarya</taxon>
        <taxon>Basidiomycota</taxon>
        <taxon>Pucciniomycotina</taxon>
        <taxon>Microbotryomycetes</taxon>
        <taxon>Leucosporidiales</taxon>
        <taxon>Leucosporidium</taxon>
    </lineage>
</organism>